<dbReference type="SUPFAM" id="SSF51197">
    <property type="entry name" value="Clavaminate synthase-like"/>
    <property type="match status" value="1"/>
</dbReference>
<evidence type="ECO:0000256" key="1">
    <source>
        <dbReference type="ARBA" id="ARBA00023002"/>
    </source>
</evidence>
<accession>A0A9X0BF18</accession>
<dbReference type="GO" id="GO:0016491">
    <property type="term" value="F:oxidoreductase activity"/>
    <property type="evidence" value="ECO:0007669"/>
    <property type="project" value="UniProtKB-KW"/>
</dbReference>
<dbReference type="PANTHER" id="PTHR10696">
    <property type="entry name" value="GAMMA-BUTYROBETAINE HYDROXYLASE-RELATED"/>
    <property type="match status" value="1"/>
</dbReference>
<dbReference type="GeneID" id="81365056"/>
<keyword evidence="4" id="KW-1185">Reference proteome</keyword>
<organism evidence="3 4">
    <name type="scientific">Penicillium cosmopolitanum</name>
    <dbReference type="NCBI Taxonomy" id="1131564"/>
    <lineage>
        <taxon>Eukaryota</taxon>
        <taxon>Fungi</taxon>
        <taxon>Dikarya</taxon>
        <taxon>Ascomycota</taxon>
        <taxon>Pezizomycotina</taxon>
        <taxon>Eurotiomycetes</taxon>
        <taxon>Eurotiomycetidae</taxon>
        <taxon>Eurotiales</taxon>
        <taxon>Aspergillaceae</taxon>
        <taxon>Penicillium</taxon>
    </lineage>
</organism>
<dbReference type="OrthoDB" id="272271at2759"/>
<name>A0A9X0BF18_9EURO</name>
<dbReference type="Pfam" id="PF02668">
    <property type="entry name" value="TauD"/>
    <property type="match status" value="1"/>
</dbReference>
<dbReference type="Proteomes" id="UP001147747">
    <property type="component" value="Unassembled WGS sequence"/>
</dbReference>
<evidence type="ECO:0000313" key="4">
    <source>
        <dbReference type="Proteomes" id="UP001147747"/>
    </source>
</evidence>
<dbReference type="RefSeq" id="XP_056494658.1">
    <property type="nucleotide sequence ID" value="XM_056626076.1"/>
</dbReference>
<reference evidence="3" key="1">
    <citation type="submission" date="2022-12" db="EMBL/GenBank/DDBJ databases">
        <authorList>
            <person name="Petersen C."/>
        </authorList>
    </citation>
    <scope>NUCLEOTIDE SEQUENCE</scope>
    <source>
        <strain evidence="3">IBT 29677</strain>
    </source>
</reference>
<comment type="caution">
    <text evidence="3">The sequence shown here is derived from an EMBL/GenBank/DDBJ whole genome shotgun (WGS) entry which is preliminary data.</text>
</comment>
<keyword evidence="1" id="KW-0560">Oxidoreductase</keyword>
<dbReference type="InterPro" id="IPR042098">
    <property type="entry name" value="TauD-like_sf"/>
</dbReference>
<dbReference type="InterPro" id="IPR050411">
    <property type="entry name" value="AlphaKG_dependent_hydroxylases"/>
</dbReference>
<dbReference type="AlphaFoldDB" id="A0A9X0BF18"/>
<sequence length="368" mass="41704">MTVTVPQIQPTDLDYTPIRQKWLDRTERRFRTEKLSTELPEGFPPKLDSGDKASCLNKPLGHIDPDTFPLPNLHDTLRGVSNEVHNGHGFKVVRGIPVDEYSREDNIIIYAGISSHVALNRGRQIISRPSEMVLTHVKDLMSPSEKSKIGVATYTSDQLIFHTDVGDIISLLCLSTAAEGGCSQLASSWHIYNELAATRPDLIKTMAEDWPHDTFGGTPEGYVMRPILHHQPATDSTPERVVIHCIRREFSGALATPRSKTIPLLTEAQAEALDAIHFLAEKYQLRLNFQKGDIQYVNNFSILHSRESFKDTPDQKRHLIRLWLRDPQHAWDIPGPLKRRIGRVYNNLNKDTQEFPLEAKVESCKPRS</sequence>
<dbReference type="PANTHER" id="PTHR10696:SF54">
    <property type="entry name" value="FAMILY OXIDOREDUCTASE, PUTATIVE (AFU_ORTHOLOGUE AFUA_4G13850)-RELATED"/>
    <property type="match status" value="1"/>
</dbReference>
<feature type="domain" description="TauD/TfdA-like" evidence="2">
    <location>
        <begin position="58"/>
        <end position="323"/>
    </location>
</feature>
<evidence type="ECO:0000259" key="2">
    <source>
        <dbReference type="Pfam" id="PF02668"/>
    </source>
</evidence>
<proteinExistence type="predicted"/>
<protein>
    <recommendedName>
        <fullName evidence="2">TauD/TfdA-like domain-containing protein</fullName>
    </recommendedName>
</protein>
<reference evidence="3" key="2">
    <citation type="journal article" date="2023" name="IMA Fungus">
        <title>Comparative genomic study of the Penicillium genus elucidates a diverse pangenome and 15 lateral gene transfer events.</title>
        <authorList>
            <person name="Petersen C."/>
            <person name="Sorensen T."/>
            <person name="Nielsen M.R."/>
            <person name="Sondergaard T.E."/>
            <person name="Sorensen J.L."/>
            <person name="Fitzpatrick D.A."/>
            <person name="Frisvad J.C."/>
            <person name="Nielsen K.L."/>
        </authorList>
    </citation>
    <scope>NUCLEOTIDE SEQUENCE</scope>
    <source>
        <strain evidence="3">IBT 29677</strain>
    </source>
</reference>
<evidence type="ECO:0000313" key="3">
    <source>
        <dbReference type="EMBL" id="KAJ5414812.1"/>
    </source>
</evidence>
<dbReference type="InterPro" id="IPR003819">
    <property type="entry name" value="TauD/TfdA-like"/>
</dbReference>
<gene>
    <name evidence="3" type="ORF">N7509_001439</name>
</gene>
<dbReference type="Gene3D" id="3.60.130.10">
    <property type="entry name" value="Clavaminate synthase-like"/>
    <property type="match status" value="1"/>
</dbReference>
<dbReference type="EMBL" id="JAPZBU010000003">
    <property type="protein sequence ID" value="KAJ5414812.1"/>
    <property type="molecule type" value="Genomic_DNA"/>
</dbReference>